<reference evidence="3 4" key="1">
    <citation type="submission" date="2007-01" db="EMBL/GenBank/DDBJ databases">
        <authorList>
            <person name="Haygood M."/>
            <person name="Podell S."/>
            <person name="Anderson C."/>
            <person name="Hopkinson B."/>
            <person name="Roe K."/>
            <person name="Barbeau K."/>
            <person name="Gaasterland T."/>
            <person name="Ferriera S."/>
            <person name="Johnson J."/>
            <person name="Kravitz S."/>
            <person name="Beeson K."/>
            <person name="Sutton G."/>
            <person name="Rogers Y.-H."/>
            <person name="Friedman R."/>
            <person name="Frazier M."/>
            <person name="Venter J.C."/>
        </authorList>
    </citation>
    <scope>NUCLEOTIDE SEQUENCE [LARGE SCALE GENOMIC DNA]</scope>
    <source>
        <strain evidence="3 4">ATCC 23134</strain>
    </source>
</reference>
<proteinExistence type="predicted"/>
<dbReference type="EMBL" id="AAWS01000123">
    <property type="protein sequence ID" value="EAY23806.1"/>
    <property type="molecule type" value="Genomic_DNA"/>
</dbReference>
<dbReference type="EMBL" id="AAWS01000124">
    <property type="protein sequence ID" value="EAY23804.1"/>
    <property type="molecule type" value="Genomic_DNA"/>
</dbReference>
<organism evidence="3 4">
    <name type="scientific">Microscilla marina ATCC 23134</name>
    <dbReference type="NCBI Taxonomy" id="313606"/>
    <lineage>
        <taxon>Bacteria</taxon>
        <taxon>Pseudomonadati</taxon>
        <taxon>Bacteroidota</taxon>
        <taxon>Cytophagia</taxon>
        <taxon>Cytophagales</taxon>
        <taxon>Microscillaceae</taxon>
        <taxon>Microscilla</taxon>
    </lineage>
</organism>
<sequence>MRVPGGARTGGNTPDEQCSEGADEGLFFHMKNKSTKKALRKARGGAGSHARKCHWAARGGRREPQAA</sequence>
<gene>
    <name evidence="3" type="ORF">M23134_08473</name>
    <name evidence="2" type="ORF">M23134_08479</name>
</gene>
<keyword evidence="4" id="KW-1185">Reference proteome</keyword>
<evidence type="ECO:0000313" key="2">
    <source>
        <dbReference type="EMBL" id="EAY23804.1"/>
    </source>
</evidence>
<feature type="region of interest" description="Disordered" evidence="1">
    <location>
        <begin position="1"/>
        <end position="67"/>
    </location>
</feature>
<accession>A2A0N3</accession>
<evidence type="ECO:0000313" key="4">
    <source>
        <dbReference type="Proteomes" id="UP000004095"/>
    </source>
</evidence>
<protein>
    <submittedName>
        <fullName evidence="3">Uncharacterized protein</fullName>
    </submittedName>
</protein>
<evidence type="ECO:0000256" key="1">
    <source>
        <dbReference type="SAM" id="MobiDB-lite"/>
    </source>
</evidence>
<dbReference type="AlphaFoldDB" id="A2A0N3"/>
<feature type="compositionally biased region" description="Basic residues" evidence="1">
    <location>
        <begin position="30"/>
        <end position="55"/>
    </location>
</feature>
<evidence type="ECO:0000313" key="3">
    <source>
        <dbReference type="EMBL" id="EAY23806.1"/>
    </source>
</evidence>
<dbReference type="Proteomes" id="UP000004095">
    <property type="component" value="Unassembled WGS sequence"/>
</dbReference>
<name>A2A0N3_MICM2</name>
<comment type="caution">
    <text evidence="3">The sequence shown here is derived from an EMBL/GenBank/DDBJ whole genome shotgun (WGS) entry which is preliminary data.</text>
</comment>